<accession>A0A2N9YEH9</accession>
<dbReference type="Pfam" id="PF00425">
    <property type="entry name" value="Chorismate_bind"/>
    <property type="match status" value="1"/>
</dbReference>
<dbReference type="InterPro" id="IPR015890">
    <property type="entry name" value="Chorismate_C"/>
</dbReference>
<keyword evidence="2 5" id="KW-0808">Transferase</keyword>
<dbReference type="GO" id="GO:0046820">
    <property type="term" value="F:4-amino-4-deoxychorismate synthase activity"/>
    <property type="evidence" value="ECO:0007669"/>
    <property type="project" value="UniProtKB-EC"/>
</dbReference>
<dbReference type="Pfam" id="PF04715">
    <property type="entry name" value="Anth_synt_I_N"/>
    <property type="match status" value="1"/>
</dbReference>
<dbReference type="Proteomes" id="UP000234271">
    <property type="component" value="Chromosome"/>
</dbReference>
<reference evidence="6" key="1">
    <citation type="submission" date="2016-12" db="EMBL/GenBank/DDBJ databases">
        <title>Complete Genome Sequence of Beggiatoa leptomitiformis D-401.</title>
        <authorList>
            <person name="Fomenkov A."/>
            <person name="Vincze T."/>
            <person name="Grabovich M."/>
            <person name="Anton B.P."/>
            <person name="Dubinina G."/>
            <person name="Orlova M."/>
            <person name="Belousova E."/>
            <person name="Roberts R.J."/>
        </authorList>
    </citation>
    <scope>NUCLEOTIDE SEQUENCE [LARGE SCALE GENOMIC DNA]</scope>
    <source>
        <strain evidence="6">D-401</strain>
    </source>
</reference>
<evidence type="ECO:0000313" key="5">
    <source>
        <dbReference type="EMBL" id="AUI68893.1"/>
    </source>
</evidence>
<dbReference type="EMBL" id="CP018889">
    <property type="protein sequence ID" value="AUI68893.1"/>
    <property type="molecule type" value="Genomic_DNA"/>
</dbReference>
<feature type="domain" description="Chorismate-utilising enzyme C-terminal" evidence="3">
    <location>
        <begin position="190"/>
        <end position="442"/>
    </location>
</feature>
<dbReference type="GO" id="GO:0009396">
    <property type="term" value="P:folic acid-containing compound biosynthetic process"/>
    <property type="evidence" value="ECO:0007669"/>
    <property type="project" value="InterPro"/>
</dbReference>
<dbReference type="OrthoDB" id="9803598at2"/>
<evidence type="ECO:0000259" key="4">
    <source>
        <dbReference type="Pfam" id="PF04715"/>
    </source>
</evidence>
<feature type="domain" description="Anthranilate synthase component I N-terminal" evidence="4">
    <location>
        <begin position="20"/>
        <end position="144"/>
    </location>
</feature>
<dbReference type="PANTHER" id="PTHR11236:SF50">
    <property type="entry name" value="AMINODEOXYCHORISMATE SYNTHASE COMPONENT 1"/>
    <property type="match status" value="1"/>
</dbReference>
<keyword evidence="6" id="KW-1185">Reference proteome</keyword>
<dbReference type="STRING" id="288004.AL038_14880"/>
<dbReference type="GO" id="GO:0000162">
    <property type="term" value="P:L-tryptophan biosynthetic process"/>
    <property type="evidence" value="ECO:0007669"/>
    <property type="project" value="TreeGrafter"/>
</dbReference>
<protein>
    <recommendedName>
        <fullName evidence="1">aminodeoxychorismate synthase</fullName>
        <ecNumber evidence="1">2.6.1.85</ecNumber>
    </recommendedName>
</protein>
<dbReference type="NCBIfam" id="TIGR00553">
    <property type="entry name" value="pabB"/>
    <property type="match status" value="1"/>
</dbReference>
<dbReference type="PANTHER" id="PTHR11236">
    <property type="entry name" value="AMINOBENZOATE/ANTHRANILATE SYNTHASE"/>
    <property type="match status" value="1"/>
</dbReference>
<dbReference type="EC" id="2.6.1.85" evidence="1"/>
<proteinExistence type="predicted"/>
<dbReference type="KEGG" id="blep:AL038_14880"/>
<sequence length="453" mass="50920">MNTVRVESLPYIAEISHYFSLFAQHSWSVLLDSGGRGRYDILSTDPYCTLTTTNGITTITRGQKQQYYYGDPFQCLREQLGDKVIPLPNIPFCGGAIGYFGYDLGRYLEKIPTIAHQHKNLPDMAIGLYDWAVVSDHQQQQTWLVGQGRDATTFQRWDNLRTLFSNPITDNSPLAPPLRPLAPVSSNLSKAEYTEAFQKIKDYIQAGDCYQINLAQCFSLPMVGDAWASYAQLRQENPVPYGAFLQYPFATILSCSPEQFLQVQTDGQVQTKPIKGTRPRHSDPQQDKVLAHALQNSHKDQAENVMIVDLLRNDLSKTCHHIQVPKLFALESFATVHHLVSTITGQLYEKNHAVDVLRGCFPGGSITGAPKIRAMEIIESLEPHRRGVYCGSIGYIGFDGRMDSNIAIRTAIYQQETLRFWAGGGIVYDSELESEYQETFDKARAFLALFATL</sequence>
<dbReference type="InterPro" id="IPR006805">
    <property type="entry name" value="Anth_synth_I_N"/>
</dbReference>
<dbReference type="SUPFAM" id="SSF56322">
    <property type="entry name" value="ADC synthase"/>
    <property type="match status" value="1"/>
</dbReference>
<name>A0A2N9YEH9_9GAMM</name>
<dbReference type="Gene3D" id="3.60.120.10">
    <property type="entry name" value="Anthranilate synthase"/>
    <property type="match status" value="1"/>
</dbReference>
<dbReference type="AlphaFoldDB" id="A0A2N9YEH9"/>
<evidence type="ECO:0000256" key="2">
    <source>
        <dbReference type="ARBA" id="ARBA00022679"/>
    </source>
</evidence>
<keyword evidence="5" id="KW-0032">Aminotransferase</keyword>
<evidence type="ECO:0000256" key="1">
    <source>
        <dbReference type="ARBA" id="ARBA00013139"/>
    </source>
</evidence>
<dbReference type="InterPro" id="IPR005801">
    <property type="entry name" value="ADC_synthase"/>
</dbReference>
<evidence type="ECO:0000313" key="6">
    <source>
        <dbReference type="Proteomes" id="UP000234271"/>
    </source>
</evidence>
<evidence type="ECO:0000259" key="3">
    <source>
        <dbReference type="Pfam" id="PF00425"/>
    </source>
</evidence>
<dbReference type="PRINTS" id="PR00095">
    <property type="entry name" value="ANTSNTHASEI"/>
</dbReference>
<dbReference type="RefSeq" id="WP_062154130.1">
    <property type="nucleotide sequence ID" value="NZ_CP012373.2"/>
</dbReference>
<gene>
    <name evidence="5" type="primary">pabB</name>
    <name evidence="5" type="ORF">BLE401_09380</name>
</gene>
<dbReference type="InterPro" id="IPR019999">
    <property type="entry name" value="Anth_synth_I-like"/>
</dbReference>
<organism evidence="5 6">
    <name type="scientific">Beggiatoa leptomitoformis</name>
    <dbReference type="NCBI Taxonomy" id="288004"/>
    <lineage>
        <taxon>Bacteria</taxon>
        <taxon>Pseudomonadati</taxon>
        <taxon>Pseudomonadota</taxon>
        <taxon>Gammaproteobacteria</taxon>
        <taxon>Thiotrichales</taxon>
        <taxon>Thiotrichaceae</taxon>
        <taxon>Beggiatoa</taxon>
    </lineage>
</organism>
<dbReference type="InterPro" id="IPR005802">
    <property type="entry name" value="ADC_synth_comp_1"/>
</dbReference>